<dbReference type="eggNOG" id="COG1846">
    <property type="taxonomic scope" value="Bacteria"/>
</dbReference>
<organism evidence="2 4">
    <name type="scientific">Oceanobacillus picturae</name>
    <dbReference type="NCBI Taxonomy" id="171693"/>
    <lineage>
        <taxon>Bacteria</taxon>
        <taxon>Bacillati</taxon>
        <taxon>Bacillota</taxon>
        <taxon>Bacilli</taxon>
        <taxon>Bacillales</taxon>
        <taxon>Bacillaceae</taxon>
        <taxon>Oceanobacillus</taxon>
    </lineage>
</organism>
<accession>W9ADM1</accession>
<dbReference type="PANTHER" id="PTHR41878">
    <property type="entry name" value="LEXA REPRESSOR-RELATED"/>
    <property type="match status" value="1"/>
</dbReference>
<dbReference type="Pfam" id="PF07929">
    <property type="entry name" value="PRiA4_ORF3"/>
    <property type="match status" value="1"/>
</dbReference>
<reference evidence="3 5" key="4">
    <citation type="journal article" date="2016" name="Genome Announc.">
        <title>Draft Genome Sequence of Oceanobacillus picturae Heshi-B3, Isolated from Fermented Rice Bran in a Traditional Japanese Seafood Dish.</title>
        <authorList>
            <person name="Akuzawa S."/>
            <person name="Nagaoka J."/>
            <person name="Kanekatsu M."/>
            <person name="Kanesaki Y."/>
            <person name="Suzuki T."/>
        </authorList>
    </citation>
    <scope>NUCLEOTIDE SEQUENCE [LARGE SCALE GENOMIC DNA]</scope>
    <source>
        <strain evidence="3 5">Heshi-B3</strain>
    </source>
</reference>
<gene>
    <name evidence="2" type="ORF">BN988_02069</name>
    <name evidence="3" type="ORF">OPHB3_1598</name>
</gene>
<dbReference type="InterPro" id="IPR012912">
    <property type="entry name" value="Plasmid_pRiA4b_Orf3-like"/>
</dbReference>
<keyword evidence="4" id="KW-1185">Reference proteome</keyword>
<dbReference type="InterPro" id="IPR024047">
    <property type="entry name" value="MM3350-like_sf"/>
</dbReference>
<sequence length="228" mass="26987">MEAYKIKIELLDADPAIWREVVMPADATFKRLHDVIQNTTNFLGGYPSDGYHLYKFDLVKNNILVTNDEEAYVEHKHFMKNRKVMEKEMREQVLPEHEKFVQRRLQSLQTVVRKPTGLKIDDYLQKYGELLYTYDFGDDWRFLITLESIREDYPYGYPTLLDGAGTAPPEDVGGLLGFASFLKKYHDQKDPDHDDVVQWAEMQQYREYDKTQINSRLKGIKYKKTEWT</sequence>
<evidence type="ECO:0000313" key="4">
    <source>
        <dbReference type="Proteomes" id="UP000028863"/>
    </source>
</evidence>
<evidence type="ECO:0000313" key="2">
    <source>
        <dbReference type="EMBL" id="CDO03553.1"/>
    </source>
</evidence>
<dbReference type="RefSeq" id="WP_036575730.1">
    <property type="nucleotide sequence ID" value="NZ_BBXV01000019.1"/>
</dbReference>
<dbReference type="OrthoDB" id="9801392at2"/>
<reference evidence="2 4" key="2">
    <citation type="submission" date="2014-03" db="EMBL/GenBank/DDBJ databases">
        <authorList>
            <person name="Urmite Genomes U."/>
        </authorList>
    </citation>
    <scope>NUCLEOTIDE SEQUENCE [LARGE SCALE GENOMIC DNA]</scope>
    <source>
        <strain evidence="2 4">S1</strain>
    </source>
</reference>
<dbReference type="EMBL" id="BBXV01000019">
    <property type="protein sequence ID" value="GAQ17673.1"/>
    <property type="molecule type" value="Genomic_DNA"/>
</dbReference>
<dbReference type="EMBL" id="CCAX010000001">
    <property type="protein sequence ID" value="CDO03553.1"/>
    <property type="molecule type" value="Genomic_DNA"/>
</dbReference>
<name>W9ADM1_9BACI</name>
<dbReference type="Gene3D" id="3.10.290.30">
    <property type="entry name" value="MM3350-like"/>
    <property type="match status" value="1"/>
</dbReference>
<dbReference type="STRING" id="171693.BN988_02069"/>
<dbReference type="PANTHER" id="PTHR41878:SF1">
    <property type="entry name" value="TNPR PROTEIN"/>
    <property type="match status" value="1"/>
</dbReference>
<comment type="caution">
    <text evidence="2">The sequence shown here is derived from an EMBL/GenBank/DDBJ whole genome shotgun (WGS) entry which is preliminary data.</text>
</comment>
<evidence type="ECO:0000259" key="1">
    <source>
        <dbReference type="Pfam" id="PF07929"/>
    </source>
</evidence>
<protein>
    <submittedName>
        <fullName evidence="2">Plasmid pRiA4b ORF-3-like protein</fullName>
    </submittedName>
</protein>
<evidence type="ECO:0000313" key="5">
    <source>
        <dbReference type="Proteomes" id="UP000052946"/>
    </source>
</evidence>
<reference evidence="5" key="3">
    <citation type="submission" date="2015-07" db="EMBL/GenBank/DDBJ databases">
        <title>Draft Genome Sequence of Oceanobacillus picturae Heshi-B3 that Was Isolated from Fermented Rice Bran with Aging Salted Mackerel, Which Was Named Heshiko as Traditional Fermented Seafood in Japan.</title>
        <authorList>
            <person name="Akuzawa S."/>
            <person name="Nakagawa J."/>
            <person name="Kanekatsu T."/>
            <person name="Kanesaki Y."/>
            <person name="Suzuki T."/>
        </authorList>
    </citation>
    <scope>NUCLEOTIDE SEQUENCE [LARGE SCALE GENOMIC DNA]</scope>
    <source>
        <strain evidence="5">Heshi-B3</strain>
    </source>
</reference>
<dbReference type="AlphaFoldDB" id="W9ADM1"/>
<dbReference type="SUPFAM" id="SSF159941">
    <property type="entry name" value="MM3350-like"/>
    <property type="match status" value="1"/>
</dbReference>
<dbReference type="Proteomes" id="UP000028863">
    <property type="component" value="Unassembled WGS sequence"/>
</dbReference>
<evidence type="ECO:0000313" key="3">
    <source>
        <dbReference type="EMBL" id="GAQ17673.1"/>
    </source>
</evidence>
<reference evidence="2 4" key="1">
    <citation type="submission" date="2014-03" db="EMBL/GenBank/DDBJ databases">
        <title>Draft genome sequencing of Oceanobacillus picturae strain S1 isolated from human gut.</title>
        <authorList>
            <person name="Croce O."/>
            <person name="Lagier J.C."/>
            <person name="Raoult D."/>
        </authorList>
    </citation>
    <scope>NUCLEOTIDE SEQUENCE [LARGE SCALE GENOMIC DNA]</scope>
    <source>
        <strain evidence="2 4">S1</strain>
    </source>
</reference>
<dbReference type="Proteomes" id="UP000052946">
    <property type="component" value="Unassembled WGS sequence"/>
</dbReference>
<feature type="domain" description="Plasmid pRiA4b Orf3-like" evidence="1">
    <location>
        <begin position="3"/>
        <end position="214"/>
    </location>
</feature>
<proteinExistence type="predicted"/>